<evidence type="ECO:0000313" key="2">
    <source>
        <dbReference type="EMBL" id="RHD09393.1"/>
    </source>
</evidence>
<proteinExistence type="predicted"/>
<dbReference type="AlphaFoldDB" id="A0A414DFG7"/>
<name>A0A414DFG7_MEDGN</name>
<gene>
    <name evidence="2" type="ORF">DW812_01180</name>
</gene>
<evidence type="ECO:0000313" key="3">
    <source>
        <dbReference type="Proteomes" id="UP000284472"/>
    </source>
</evidence>
<dbReference type="SUPFAM" id="SSF53955">
    <property type="entry name" value="Lysozyme-like"/>
    <property type="match status" value="1"/>
</dbReference>
<accession>A0A414DFG7</accession>
<reference evidence="2 3" key="1">
    <citation type="submission" date="2018-08" db="EMBL/GenBank/DDBJ databases">
        <title>A genome reference for cultivated species of the human gut microbiota.</title>
        <authorList>
            <person name="Zou Y."/>
            <person name="Xue W."/>
            <person name="Luo G."/>
        </authorList>
    </citation>
    <scope>NUCLEOTIDE SEQUENCE [LARGE SCALE GENOMIC DNA]</scope>
    <source>
        <strain evidence="2 3">AM32-6</strain>
    </source>
</reference>
<protein>
    <submittedName>
        <fullName evidence="2">Lytic transglycosylase domain-containing protein</fullName>
    </submittedName>
</protein>
<feature type="domain" description="Transglycosylase SLT" evidence="1">
    <location>
        <begin position="101"/>
        <end position="202"/>
    </location>
</feature>
<dbReference type="Pfam" id="PF01464">
    <property type="entry name" value="SLT"/>
    <property type="match status" value="1"/>
</dbReference>
<dbReference type="Gene3D" id="1.10.530.10">
    <property type="match status" value="1"/>
</dbReference>
<dbReference type="Proteomes" id="UP000284472">
    <property type="component" value="Unassembled WGS sequence"/>
</dbReference>
<dbReference type="InterPro" id="IPR023346">
    <property type="entry name" value="Lysozyme-like_dom_sf"/>
</dbReference>
<comment type="caution">
    <text evidence="2">The sequence shown here is derived from an EMBL/GenBank/DDBJ whole genome shotgun (WGS) entry which is preliminary data.</text>
</comment>
<sequence length="236" mass="27178">MAAVVLLTGVAVSIARCGREKEINAQVMAMKEEQTRQELRMQQEYGCDIYGQYEYPYNTMSQDWSGDQVEGFYYHEITEECKKAGGQFPVIMQVYTYIICEQNDVDYEMVFALIERESKCVWNAAGDGGAPVGLMQIAEKWQQERMKELNCTDLTQPFQNVRVGVDILSELQEKLKGTVPAEQLPYDVLAAYNYGLRGAQKNLWAYGVHEYEYNRAILERAQELKQETKEAKEEKK</sequence>
<dbReference type="InterPro" id="IPR008258">
    <property type="entry name" value="Transglycosylase_SLT_dom_1"/>
</dbReference>
<organism evidence="2 3">
    <name type="scientific">Mediterraneibacter gnavus</name>
    <name type="common">Ruminococcus gnavus</name>
    <dbReference type="NCBI Taxonomy" id="33038"/>
    <lineage>
        <taxon>Bacteria</taxon>
        <taxon>Bacillati</taxon>
        <taxon>Bacillota</taxon>
        <taxon>Clostridia</taxon>
        <taxon>Lachnospirales</taxon>
        <taxon>Lachnospiraceae</taxon>
        <taxon>Mediterraneibacter</taxon>
    </lineage>
</organism>
<dbReference type="EMBL" id="QSIR01000001">
    <property type="protein sequence ID" value="RHD09393.1"/>
    <property type="molecule type" value="Genomic_DNA"/>
</dbReference>
<evidence type="ECO:0000259" key="1">
    <source>
        <dbReference type="Pfam" id="PF01464"/>
    </source>
</evidence>